<dbReference type="InterPro" id="IPR027417">
    <property type="entry name" value="P-loop_NTPase"/>
</dbReference>
<keyword evidence="5" id="KW-1185">Reference proteome</keyword>
<dbReference type="PANTHER" id="PTHR45865">
    <property type="entry name" value="E3 UBIQUITIN-PROTEIN LIGASE SHPRH FAMILY MEMBER"/>
    <property type="match status" value="1"/>
</dbReference>
<proteinExistence type="predicted"/>
<sequence>YCKDCIQQWWHEHRTCPLCKQKLHVRDFKNISFKPSEVTAQEETQGTASSSSPSSPSSATSSIYSDISDTTMREIKMIDLGGSYGSKIDMIARHLLWIRNNDPGAKTIIFSQFGDFLGVLRNACEKWKIGTSSIHDKNGIEQFKQNPAKECFLLDAKSDSSGLNLVNATYVMLCEPLINPAIELQAIARVHRIGQQRNTTIFMYLVSNTVEEAIYDISVARRMEHMSRNISSPTGSGSASPTLQETMIDKANSAEMEATPLKQLLRKAGDGEVVGTGDLWQCLFGKKTRGKEQSEALNRELARHFAGVAAERRALEASTQTTDLPII</sequence>
<dbReference type="CDD" id="cd18793">
    <property type="entry name" value="SF2_C_SNF"/>
    <property type="match status" value="1"/>
</dbReference>
<dbReference type="InterPro" id="IPR001650">
    <property type="entry name" value="Helicase_C-like"/>
</dbReference>
<dbReference type="GO" id="GO:0061630">
    <property type="term" value="F:ubiquitin protein ligase activity"/>
    <property type="evidence" value="ECO:0007669"/>
    <property type="project" value="TreeGrafter"/>
</dbReference>
<protein>
    <recommendedName>
        <fullName evidence="3">Helicase C-terminal domain-containing protein</fullName>
    </recommendedName>
</protein>
<dbReference type="InterPro" id="IPR052583">
    <property type="entry name" value="ATP-helicase/E3_Ub-Ligase"/>
</dbReference>
<evidence type="ECO:0000256" key="2">
    <source>
        <dbReference type="SAM" id="MobiDB-lite"/>
    </source>
</evidence>
<evidence type="ECO:0000256" key="1">
    <source>
        <dbReference type="ARBA" id="ARBA00022801"/>
    </source>
</evidence>
<dbReference type="SUPFAM" id="SSF52540">
    <property type="entry name" value="P-loop containing nucleoside triphosphate hydrolases"/>
    <property type="match status" value="1"/>
</dbReference>
<dbReference type="OrthoDB" id="5330228at2759"/>
<gene>
    <name evidence="4" type="ORF">DM02DRAFT_628707</name>
</gene>
<keyword evidence="1" id="KW-0378">Hydrolase</keyword>
<dbReference type="InterPro" id="IPR049730">
    <property type="entry name" value="SNF2/RAD54-like_C"/>
</dbReference>
<reference evidence="4 5" key="1">
    <citation type="journal article" date="2018" name="Sci. Rep.">
        <title>Comparative genomics provides insights into the lifestyle and reveals functional heterogeneity of dark septate endophytic fungi.</title>
        <authorList>
            <person name="Knapp D.G."/>
            <person name="Nemeth J.B."/>
            <person name="Barry K."/>
            <person name="Hainaut M."/>
            <person name="Henrissat B."/>
            <person name="Johnson J."/>
            <person name="Kuo A."/>
            <person name="Lim J.H.P."/>
            <person name="Lipzen A."/>
            <person name="Nolan M."/>
            <person name="Ohm R.A."/>
            <person name="Tamas L."/>
            <person name="Grigoriev I.V."/>
            <person name="Spatafora J.W."/>
            <person name="Nagy L.G."/>
            <person name="Kovacs G.M."/>
        </authorList>
    </citation>
    <scope>NUCLEOTIDE SEQUENCE [LARGE SCALE GENOMIC DNA]</scope>
    <source>
        <strain evidence="4 5">DSE2036</strain>
    </source>
</reference>
<dbReference type="STRING" id="97972.A0A2V1DQJ8"/>
<feature type="non-terminal residue" evidence="4">
    <location>
        <position position="1"/>
    </location>
</feature>
<dbReference type="Gene3D" id="3.40.50.300">
    <property type="entry name" value="P-loop containing nucleotide triphosphate hydrolases"/>
    <property type="match status" value="1"/>
</dbReference>
<dbReference type="PANTHER" id="PTHR45865:SF1">
    <property type="entry name" value="E3 UBIQUITIN-PROTEIN LIGASE SHPRH"/>
    <property type="match status" value="1"/>
</dbReference>
<dbReference type="SUPFAM" id="SSF57850">
    <property type="entry name" value="RING/U-box"/>
    <property type="match status" value="1"/>
</dbReference>
<organism evidence="4 5">
    <name type="scientific">Periconia macrospinosa</name>
    <dbReference type="NCBI Taxonomy" id="97972"/>
    <lineage>
        <taxon>Eukaryota</taxon>
        <taxon>Fungi</taxon>
        <taxon>Dikarya</taxon>
        <taxon>Ascomycota</taxon>
        <taxon>Pezizomycotina</taxon>
        <taxon>Dothideomycetes</taxon>
        <taxon>Pleosporomycetidae</taxon>
        <taxon>Pleosporales</taxon>
        <taxon>Massarineae</taxon>
        <taxon>Periconiaceae</taxon>
        <taxon>Periconia</taxon>
    </lineage>
</organism>
<dbReference type="AlphaFoldDB" id="A0A2V1DQJ8"/>
<dbReference type="Gene3D" id="3.30.40.10">
    <property type="entry name" value="Zinc/RING finger domain, C3HC4 (zinc finger)"/>
    <property type="match status" value="1"/>
</dbReference>
<name>A0A2V1DQJ8_9PLEO</name>
<dbReference type="GO" id="GO:0005634">
    <property type="term" value="C:nucleus"/>
    <property type="evidence" value="ECO:0007669"/>
    <property type="project" value="TreeGrafter"/>
</dbReference>
<evidence type="ECO:0000259" key="3">
    <source>
        <dbReference type="Pfam" id="PF00271"/>
    </source>
</evidence>
<evidence type="ECO:0000313" key="4">
    <source>
        <dbReference type="EMBL" id="PVI00299.1"/>
    </source>
</evidence>
<dbReference type="InterPro" id="IPR013083">
    <property type="entry name" value="Znf_RING/FYVE/PHD"/>
</dbReference>
<evidence type="ECO:0000313" key="5">
    <source>
        <dbReference type="Proteomes" id="UP000244855"/>
    </source>
</evidence>
<feature type="region of interest" description="Disordered" evidence="2">
    <location>
        <begin position="36"/>
        <end position="63"/>
    </location>
</feature>
<dbReference type="GO" id="GO:0000209">
    <property type="term" value="P:protein polyubiquitination"/>
    <property type="evidence" value="ECO:0007669"/>
    <property type="project" value="TreeGrafter"/>
</dbReference>
<accession>A0A2V1DQJ8</accession>
<dbReference type="Proteomes" id="UP000244855">
    <property type="component" value="Unassembled WGS sequence"/>
</dbReference>
<dbReference type="GO" id="GO:0016787">
    <property type="term" value="F:hydrolase activity"/>
    <property type="evidence" value="ECO:0007669"/>
    <property type="project" value="UniProtKB-KW"/>
</dbReference>
<feature type="compositionally biased region" description="Low complexity" evidence="2">
    <location>
        <begin position="47"/>
        <end position="63"/>
    </location>
</feature>
<feature type="domain" description="Helicase C-terminal" evidence="3">
    <location>
        <begin position="87"/>
        <end position="194"/>
    </location>
</feature>
<dbReference type="GO" id="GO:0006974">
    <property type="term" value="P:DNA damage response"/>
    <property type="evidence" value="ECO:0007669"/>
    <property type="project" value="TreeGrafter"/>
</dbReference>
<dbReference type="EMBL" id="KZ805376">
    <property type="protein sequence ID" value="PVI00299.1"/>
    <property type="molecule type" value="Genomic_DNA"/>
</dbReference>
<dbReference type="Pfam" id="PF00271">
    <property type="entry name" value="Helicase_C"/>
    <property type="match status" value="1"/>
</dbReference>